<keyword evidence="5" id="KW-1185">Reference proteome</keyword>
<feature type="transmembrane region" description="Helical" evidence="2">
    <location>
        <begin position="174"/>
        <end position="196"/>
    </location>
</feature>
<evidence type="ECO:0000259" key="3">
    <source>
        <dbReference type="Pfam" id="PF00892"/>
    </source>
</evidence>
<comment type="similarity">
    <text evidence="1">Belongs to the EamA transporter family.</text>
</comment>
<feature type="domain" description="EamA" evidence="3">
    <location>
        <begin position="118"/>
        <end position="249"/>
    </location>
</feature>
<dbReference type="InterPro" id="IPR000620">
    <property type="entry name" value="EamA_dom"/>
</dbReference>
<feature type="transmembrane region" description="Helical" evidence="2">
    <location>
        <begin position="208"/>
        <end position="228"/>
    </location>
</feature>
<reference evidence="5" key="1">
    <citation type="journal article" date="2019" name="Int. J. Syst. Evol. Microbiol.">
        <title>The Global Catalogue of Microorganisms (GCM) 10K type strain sequencing project: providing services to taxonomists for standard genome sequencing and annotation.</title>
        <authorList>
            <consortium name="The Broad Institute Genomics Platform"/>
            <consortium name="The Broad Institute Genome Sequencing Center for Infectious Disease"/>
            <person name="Wu L."/>
            <person name="Ma J."/>
        </authorList>
    </citation>
    <scope>NUCLEOTIDE SEQUENCE [LARGE SCALE GENOMIC DNA]</scope>
    <source>
        <strain evidence="5">JCM 10425</strain>
    </source>
</reference>
<accession>A0ABP3EAY6</accession>
<organism evidence="4 5">
    <name type="scientific">Cryptosporangium japonicum</name>
    <dbReference type="NCBI Taxonomy" id="80872"/>
    <lineage>
        <taxon>Bacteria</taxon>
        <taxon>Bacillati</taxon>
        <taxon>Actinomycetota</taxon>
        <taxon>Actinomycetes</taxon>
        <taxon>Cryptosporangiales</taxon>
        <taxon>Cryptosporangiaceae</taxon>
        <taxon>Cryptosporangium</taxon>
    </lineage>
</organism>
<protein>
    <submittedName>
        <fullName evidence="4">DMT family transporter</fullName>
    </submittedName>
</protein>
<dbReference type="Pfam" id="PF00892">
    <property type="entry name" value="EamA"/>
    <property type="match status" value="1"/>
</dbReference>
<dbReference type="Proteomes" id="UP001500967">
    <property type="component" value="Unassembled WGS sequence"/>
</dbReference>
<keyword evidence="2" id="KW-1133">Transmembrane helix</keyword>
<feature type="transmembrane region" description="Helical" evidence="2">
    <location>
        <begin position="148"/>
        <end position="168"/>
    </location>
</feature>
<evidence type="ECO:0000256" key="2">
    <source>
        <dbReference type="SAM" id="Phobius"/>
    </source>
</evidence>
<dbReference type="SUPFAM" id="SSF103481">
    <property type="entry name" value="Multidrug resistance efflux transporter EmrE"/>
    <property type="match status" value="2"/>
</dbReference>
<feature type="transmembrane region" description="Helical" evidence="2">
    <location>
        <begin position="6"/>
        <end position="30"/>
    </location>
</feature>
<sequence>MASGLFPTVGAAGATALRLSIAAIALLVLVRPRVRSWTRAEWTSVVLLGGALAGMNGAFYEAVSRIPLGAAVTLEFLGPLGLATVLSRRPRDLIWVGLALTGVAVLGVEGFEQPLTVAGVVWALVAAAFWAAYILAGARVAGTGVGMGGLAVASVVAGLLTLPVGLAAAGASLFSGPVLAMALGMAVLASVVPYSLELFALGQLPKKTFSVLLALEPAVAALTGAVLLGQGVGIGAVGAIGLVIVAAVGATLSAPTRAETVNEPTFAEVTPGVRSEATEPVATTLQGC</sequence>
<feature type="transmembrane region" description="Helical" evidence="2">
    <location>
        <begin position="93"/>
        <end position="111"/>
    </location>
</feature>
<keyword evidence="2" id="KW-0812">Transmembrane</keyword>
<feature type="transmembrane region" description="Helical" evidence="2">
    <location>
        <begin position="42"/>
        <end position="60"/>
    </location>
</feature>
<dbReference type="InterPro" id="IPR037185">
    <property type="entry name" value="EmrE-like"/>
</dbReference>
<comment type="caution">
    <text evidence="4">The sequence shown here is derived from an EMBL/GenBank/DDBJ whole genome shotgun (WGS) entry which is preliminary data.</text>
</comment>
<feature type="transmembrane region" description="Helical" evidence="2">
    <location>
        <begin position="117"/>
        <end position="136"/>
    </location>
</feature>
<proteinExistence type="inferred from homology"/>
<feature type="transmembrane region" description="Helical" evidence="2">
    <location>
        <begin position="234"/>
        <end position="254"/>
    </location>
</feature>
<evidence type="ECO:0000256" key="1">
    <source>
        <dbReference type="ARBA" id="ARBA00007362"/>
    </source>
</evidence>
<name>A0ABP3EAY6_9ACTN</name>
<feature type="transmembrane region" description="Helical" evidence="2">
    <location>
        <begin position="66"/>
        <end position="86"/>
    </location>
</feature>
<keyword evidence="2" id="KW-0472">Membrane</keyword>
<gene>
    <name evidence="4" type="ORF">GCM10009539_47860</name>
</gene>
<evidence type="ECO:0000313" key="4">
    <source>
        <dbReference type="EMBL" id="GAA0256968.1"/>
    </source>
</evidence>
<evidence type="ECO:0000313" key="5">
    <source>
        <dbReference type="Proteomes" id="UP001500967"/>
    </source>
</evidence>
<dbReference type="RefSeq" id="WP_344651138.1">
    <property type="nucleotide sequence ID" value="NZ_BAAAGX010000018.1"/>
</dbReference>
<dbReference type="EMBL" id="BAAAGX010000018">
    <property type="protein sequence ID" value="GAA0256968.1"/>
    <property type="molecule type" value="Genomic_DNA"/>
</dbReference>